<feature type="domain" description="Transcription factor IIIC subunit 5 HTH" evidence="6">
    <location>
        <begin position="239"/>
        <end position="395"/>
    </location>
</feature>
<dbReference type="InterPro" id="IPR019136">
    <property type="entry name" value="TF_IIIC_su-5_HTH"/>
</dbReference>
<dbReference type="GO" id="GO:0000127">
    <property type="term" value="C:transcription factor TFIIIC complex"/>
    <property type="evidence" value="ECO:0007669"/>
    <property type="project" value="InterPro"/>
</dbReference>
<keyword evidence="4" id="KW-0539">Nucleus</keyword>
<evidence type="ECO:0000256" key="1">
    <source>
        <dbReference type="ARBA" id="ARBA00004123"/>
    </source>
</evidence>
<sequence length="562" mass="64020">MNFQPIASSSTYHFPTSSVPEPHNPHLARQQPLPATTLYSVEYPGYVSENSVPKAVQNLGGPSSLESTFRRGASKTESVIEVKLRPDNPFAHPVPGEVVPTNSIVLKITKRKRKRRAQGSNLKDASQDIGEYKAEAIGVLPKTVRFRSMVDFQYQPEDNDPISELRSAMDNMDVERLRSYKIPPEKEDYLIPSDKDHDVEMNIDPQLIAEDQQAMQNGLNEGERPGQQTLTQMKSNLRLIPPPLFSRQTIAQAYNYKSNPASIVSTTIDEATGEERKRLINRMRWKGYGPATITFTDPTVPDRPPKNVEDARDQVNPEIVQKIEAFFVDRPIWTRMSLFNQVSPAVAREVHNSKIILPLVCYVFQDGPWRDTLVRFNYDPRKDPSARFYQRLYFRNANHPINRPSVVTRRQERAAATGPLDLTDSEERRTSHVFDGQTLTKETAAFQLCDITDPMLKEMIESVDDLRDTCDERDGWYSTPAFERIKLVLRLKFFSLLDGRVVTDEECETALEASENSSSKPVHQTFAKQRVGKHNMAKGAMRPEDAAAFRLRATLEREKKTR</sequence>
<organism evidence="8 9">
    <name type="scientific">Paramarasmius palmivorus</name>
    <dbReference type="NCBI Taxonomy" id="297713"/>
    <lineage>
        <taxon>Eukaryota</taxon>
        <taxon>Fungi</taxon>
        <taxon>Dikarya</taxon>
        <taxon>Basidiomycota</taxon>
        <taxon>Agaricomycotina</taxon>
        <taxon>Agaricomycetes</taxon>
        <taxon>Agaricomycetidae</taxon>
        <taxon>Agaricales</taxon>
        <taxon>Marasmiineae</taxon>
        <taxon>Marasmiaceae</taxon>
        <taxon>Paramarasmius</taxon>
    </lineage>
</organism>
<evidence type="ECO:0000259" key="7">
    <source>
        <dbReference type="Pfam" id="PF17682"/>
    </source>
</evidence>
<feature type="compositionally biased region" description="Polar residues" evidence="5">
    <location>
        <begin position="1"/>
        <end position="19"/>
    </location>
</feature>
<dbReference type="GO" id="GO:0005634">
    <property type="term" value="C:nucleus"/>
    <property type="evidence" value="ECO:0007669"/>
    <property type="project" value="UniProtKB-SubCell"/>
</dbReference>
<dbReference type="AlphaFoldDB" id="A0AAW0DFI9"/>
<proteinExistence type="predicted"/>
<dbReference type="GO" id="GO:0006384">
    <property type="term" value="P:transcription initiation at RNA polymerase III promoter"/>
    <property type="evidence" value="ECO:0007669"/>
    <property type="project" value="InterPro"/>
</dbReference>
<dbReference type="InterPro" id="IPR041499">
    <property type="entry name" value="Tfc1/Sfc1_N"/>
</dbReference>
<keyword evidence="3" id="KW-0804">Transcription</keyword>
<dbReference type="Gene3D" id="3.30.200.160">
    <property type="entry name" value="TFIIIC, subcomplex tauA, subunit Sfc1, barrel domain"/>
    <property type="match status" value="1"/>
</dbReference>
<reference evidence="8 9" key="1">
    <citation type="submission" date="2024-01" db="EMBL/GenBank/DDBJ databases">
        <title>A draft genome for a cacao thread blight-causing isolate of Paramarasmius palmivorus.</title>
        <authorList>
            <person name="Baruah I.K."/>
            <person name="Bukari Y."/>
            <person name="Amoako-Attah I."/>
            <person name="Meinhardt L.W."/>
            <person name="Bailey B.A."/>
            <person name="Cohen S.P."/>
        </authorList>
    </citation>
    <scope>NUCLEOTIDE SEQUENCE [LARGE SCALE GENOMIC DNA]</scope>
    <source>
        <strain evidence="8 9">GH-12</strain>
    </source>
</reference>
<dbReference type="EMBL" id="JAYKXP010000016">
    <property type="protein sequence ID" value="KAK7049690.1"/>
    <property type="molecule type" value="Genomic_DNA"/>
</dbReference>
<evidence type="ECO:0000256" key="3">
    <source>
        <dbReference type="ARBA" id="ARBA00023163"/>
    </source>
</evidence>
<dbReference type="InterPro" id="IPR040454">
    <property type="entry name" value="TF_IIIC_Tfc1/Sfc1"/>
</dbReference>
<dbReference type="Proteomes" id="UP001383192">
    <property type="component" value="Unassembled WGS sequence"/>
</dbReference>
<dbReference type="GO" id="GO:0001003">
    <property type="term" value="F:RNA polymerase III type 2 promoter sequence-specific DNA binding"/>
    <property type="evidence" value="ECO:0007669"/>
    <property type="project" value="TreeGrafter"/>
</dbReference>
<evidence type="ECO:0000313" key="9">
    <source>
        <dbReference type="Proteomes" id="UP001383192"/>
    </source>
</evidence>
<dbReference type="Pfam" id="PF17682">
    <property type="entry name" value="Tau95_N"/>
    <property type="match status" value="1"/>
</dbReference>
<gene>
    <name evidence="8" type="primary">TFC1</name>
    <name evidence="8" type="ORF">VNI00_005721</name>
</gene>
<keyword evidence="9" id="KW-1185">Reference proteome</keyword>
<evidence type="ECO:0000256" key="2">
    <source>
        <dbReference type="ARBA" id="ARBA00023125"/>
    </source>
</evidence>
<feature type="region of interest" description="Disordered" evidence="5">
    <location>
        <begin position="1"/>
        <end position="29"/>
    </location>
</feature>
<evidence type="ECO:0000313" key="8">
    <source>
        <dbReference type="EMBL" id="KAK7049690.1"/>
    </source>
</evidence>
<comment type="subcellular location">
    <subcellularLocation>
        <location evidence="1">Nucleus</location>
    </subcellularLocation>
</comment>
<dbReference type="GO" id="GO:0001002">
    <property type="term" value="F:RNA polymerase III type 1 promoter sequence-specific DNA binding"/>
    <property type="evidence" value="ECO:0007669"/>
    <property type="project" value="TreeGrafter"/>
</dbReference>
<feature type="domain" description="Transcription factor IIIC subunit Tfc1/Sfc1 triple barrel" evidence="7">
    <location>
        <begin position="39"/>
        <end position="155"/>
    </location>
</feature>
<name>A0AAW0DFI9_9AGAR</name>
<evidence type="ECO:0000256" key="4">
    <source>
        <dbReference type="ARBA" id="ARBA00023242"/>
    </source>
</evidence>
<comment type="caution">
    <text evidence="8">The sequence shown here is derived from an EMBL/GenBank/DDBJ whole genome shotgun (WGS) entry which is preliminary data.</text>
</comment>
<dbReference type="Pfam" id="PF09734">
    <property type="entry name" value="Tau95"/>
    <property type="match status" value="1"/>
</dbReference>
<keyword evidence="2" id="KW-0238">DNA-binding</keyword>
<accession>A0AAW0DFI9</accession>
<protein>
    <submittedName>
        <fullName evidence="8">Tau 95 subunit of transcription factor TFIIIC</fullName>
    </submittedName>
</protein>
<dbReference type="PANTHER" id="PTHR13230">
    <property type="entry name" value="GENERAL TRANSCRIPTION FACTOR IIIC, POLYPEPTIDE 5"/>
    <property type="match status" value="1"/>
</dbReference>
<evidence type="ECO:0000259" key="6">
    <source>
        <dbReference type="Pfam" id="PF09734"/>
    </source>
</evidence>
<dbReference type="InterPro" id="IPR042536">
    <property type="entry name" value="TFIIIC_tauA_Sfc1"/>
</dbReference>
<dbReference type="PANTHER" id="PTHR13230:SF5">
    <property type="entry name" value="GENERAL TRANSCRIPTION FACTOR 3C POLYPEPTIDE 5"/>
    <property type="match status" value="1"/>
</dbReference>
<evidence type="ECO:0000256" key="5">
    <source>
        <dbReference type="SAM" id="MobiDB-lite"/>
    </source>
</evidence>